<evidence type="ECO:0000313" key="9">
    <source>
        <dbReference type="EMBL" id="BDZ41816.1"/>
    </source>
</evidence>
<keyword evidence="2" id="KW-0813">Transport</keyword>
<evidence type="ECO:0000256" key="4">
    <source>
        <dbReference type="ARBA" id="ARBA00022692"/>
    </source>
</evidence>
<comment type="subcellular location">
    <subcellularLocation>
        <location evidence="1">Cell membrane</location>
        <topology evidence="1">Multi-pass membrane protein</topology>
    </subcellularLocation>
</comment>
<feature type="transmembrane region" description="Helical" evidence="7">
    <location>
        <begin position="227"/>
        <end position="249"/>
    </location>
</feature>
<dbReference type="PROSITE" id="PS50850">
    <property type="entry name" value="MFS"/>
    <property type="match status" value="1"/>
</dbReference>
<accession>A0ABM8G1J0</accession>
<dbReference type="PANTHER" id="PTHR23517:SF3">
    <property type="entry name" value="INTEGRAL MEMBRANE TRANSPORT PROTEIN"/>
    <property type="match status" value="1"/>
</dbReference>
<feature type="transmembrane region" description="Helical" evidence="7">
    <location>
        <begin position="153"/>
        <end position="174"/>
    </location>
</feature>
<dbReference type="PANTHER" id="PTHR23517">
    <property type="entry name" value="RESISTANCE PROTEIN MDTM, PUTATIVE-RELATED-RELATED"/>
    <property type="match status" value="1"/>
</dbReference>
<feature type="transmembrane region" description="Helical" evidence="7">
    <location>
        <begin position="320"/>
        <end position="340"/>
    </location>
</feature>
<keyword evidence="4 7" id="KW-0812">Transmembrane</keyword>
<dbReference type="Proteomes" id="UP001321475">
    <property type="component" value="Chromosome"/>
</dbReference>
<dbReference type="RefSeq" id="WP_286218896.1">
    <property type="nucleotide sequence ID" value="NZ_AP027729.1"/>
</dbReference>
<feature type="transmembrane region" description="Helical" evidence="7">
    <location>
        <begin position="180"/>
        <end position="197"/>
    </location>
</feature>
<keyword evidence="3" id="KW-1003">Cell membrane</keyword>
<name>A0ABM8G1J0_9CELL</name>
<dbReference type="InterPro" id="IPR050171">
    <property type="entry name" value="MFS_Transporters"/>
</dbReference>
<evidence type="ECO:0000259" key="8">
    <source>
        <dbReference type="PROSITE" id="PS50850"/>
    </source>
</evidence>
<evidence type="ECO:0000256" key="5">
    <source>
        <dbReference type="ARBA" id="ARBA00022989"/>
    </source>
</evidence>
<proteinExistence type="predicted"/>
<protein>
    <submittedName>
        <fullName evidence="9">MFS transporter</fullName>
    </submittedName>
</protein>
<dbReference type="SUPFAM" id="SSF103473">
    <property type="entry name" value="MFS general substrate transporter"/>
    <property type="match status" value="1"/>
</dbReference>
<feature type="transmembrane region" description="Helical" evidence="7">
    <location>
        <begin position="20"/>
        <end position="42"/>
    </location>
</feature>
<sequence length="412" mass="43136">MTSSGGDVARRGAAAARKPWLVVFWLIFICSYAGNQFTPLLLLYKQVQNYSTTVVNEFLGIYVFGLAPALLLAGSLSDRHGRKPLMYAGTVAAILASVSLAFSEYGTTGIFVGRWFAGATVGIAMAVGNSWLKELSEGPYDLAADPQAGARRASLAFTLGSAVGALVAGLIAQFSSMGEWLPFVIHVVVTLPFLVILRSVPETSTTGGTQGPLWNQLKIPAAGHKRFTHVVLVASPWLLGGAAIAYGYLPVLLSDASGDWGLGYATLLTVLTLVVAALVQPFAKRLDSPDSARGLVACLAVTVVGFSLVVVAVARDSLVLGVVAAVVVGVAIGFGLVSSLLEVQRIAEPEDLAGLTGVFYAVSYCGFLVPAILSSLSQWVPVTVLLSVLVALAVLTTFVLLANYRKHLPTGR</sequence>
<feature type="domain" description="Major facilitator superfamily (MFS) profile" evidence="8">
    <location>
        <begin position="19"/>
        <end position="405"/>
    </location>
</feature>
<dbReference type="Gene3D" id="1.20.1250.20">
    <property type="entry name" value="MFS general substrate transporter like domains"/>
    <property type="match status" value="1"/>
</dbReference>
<dbReference type="InterPro" id="IPR020846">
    <property type="entry name" value="MFS_dom"/>
</dbReference>
<keyword evidence="10" id="KW-1185">Reference proteome</keyword>
<feature type="transmembrane region" description="Helical" evidence="7">
    <location>
        <begin position="379"/>
        <end position="402"/>
    </location>
</feature>
<organism evidence="9 10">
    <name type="scientific">Paraoerskovia sediminicola</name>
    <dbReference type="NCBI Taxonomy" id="1138587"/>
    <lineage>
        <taxon>Bacteria</taxon>
        <taxon>Bacillati</taxon>
        <taxon>Actinomycetota</taxon>
        <taxon>Actinomycetes</taxon>
        <taxon>Micrococcales</taxon>
        <taxon>Cellulomonadaceae</taxon>
        <taxon>Paraoerskovia</taxon>
    </lineage>
</organism>
<dbReference type="EMBL" id="AP027729">
    <property type="protein sequence ID" value="BDZ41816.1"/>
    <property type="molecule type" value="Genomic_DNA"/>
</dbReference>
<dbReference type="InterPro" id="IPR011701">
    <property type="entry name" value="MFS"/>
</dbReference>
<dbReference type="Pfam" id="PF07690">
    <property type="entry name" value="MFS_1"/>
    <property type="match status" value="1"/>
</dbReference>
<evidence type="ECO:0000256" key="3">
    <source>
        <dbReference type="ARBA" id="ARBA00022475"/>
    </source>
</evidence>
<reference evidence="10" key="1">
    <citation type="journal article" date="2019" name="Int. J. Syst. Evol. Microbiol.">
        <title>The Global Catalogue of Microorganisms (GCM) 10K type strain sequencing project: providing services to taxonomists for standard genome sequencing and annotation.</title>
        <authorList>
            <consortium name="The Broad Institute Genomics Platform"/>
            <consortium name="The Broad Institute Genome Sequencing Center for Infectious Disease"/>
            <person name="Wu L."/>
            <person name="Ma J."/>
        </authorList>
    </citation>
    <scope>NUCLEOTIDE SEQUENCE [LARGE SCALE GENOMIC DNA]</scope>
    <source>
        <strain evidence="10">NBRC 108565</strain>
    </source>
</reference>
<evidence type="ECO:0000313" key="10">
    <source>
        <dbReference type="Proteomes" id="UP001321475"/>
    </source>
</evidence>
<feature type="transmembrane region" description="Helical" evidence="7">
    <location>
        <begin position="352"/>
        <end position="373"/>
    </location>
</feature>
<evidence type="ECO:0000256" key="6">
    <source>
        <dbReference type="ARBA" id="ARBA00023136"/>
    </source>
</evidence>
<evidence type="ECO:0000256" key="2">
    <source>
        <dbReference type="ARBA" id="ARBA00022448"/>
    </source>
</evidence>
<dbReference type="InterPro" id="IPR036259">
    <property type="entry name" value="MFS_trans_sf"/>
</dbReference>
<evidence type="ECO:0000256" key="1">
    <source>
        <dbReference type="ARBA" id="ARBA00004651"/>
    </source>
</evidence>
<keyword evidence="5 7" id="KW-1133">Transmembrane helix</keyword>
<keyword evidence="6 7" id="KW-0472">Membrane</keyword>
<feature type="transmembrane region" description="Helical" evidence="7">
    <location>
        <begin position="115"/>
        <end position="132"/>
    </location>
</feature>
<feature type="transmembrane region" description="Helical" evidence="7">
    <location>
        <begin position="295"/>
        <end position="314"/>
    </location>
</feature>
<gene>
    <name evidence="9" type="ORF">GCM10025865_11150</name>
</gene>
<feature type="transmembrane region" description="Helical" evidence="7">
    <location>
        <begin position="261"/>
        <end position="283"/>
    </location>
</feature>
<feature type="transmembrane region" description="Helical" evidence="7">
    <location>
        <begin position="85"/>
        <end position="103"/>
    </location>
</feature>
<evidence type="ECO:0000256" key="7">
    <source>
        <dbReference type="SAM" id="Phobius"/>
    </source>
</evidence>
<feature type="transmembrane region" description="Helical" evidence="7">
    <location>
        <begin position="54"/>
        <end position="73"/>
    </location>
</feature>